<dbReference type="GeneID" id="112127839"/>
<evidence type="ECO:0000313" key="3">
    <source>
        <dbReference type="Proteomes" id="UP000494040"/>
    </source>
</evidence>
<evidence type="ECO:0008006" key="4">
    <source>
        <dbReference type="Google" id="ProtNLM"/>
    </source>
</evidence>
<protein>
    <recommendedName>
        <fullName evidence="4">cGMP-dependent protein kinase N-terminal coiled-coil domain-containing protein</fullName>
    </recommendedName>
</protein>
<proteinExistence type="predicted"/>
<sequence length="142" mass="16018">MCCALTTSAFNEQAHSVNTGQYREAVKHVCLWTSGKGDMSGVVSRCPAELEARILQLEEELKAKESEILELRSQLDKFQSVFPYHISGNNTNNNNNTYYNAKGELSRPRKQRAQGISAEPQDFATIQELANTKFPSYNKNDR</sequence>
<evidence type="ECO:0000313" key="2">
    <source>
        <dbReference type="EnsemblMetazoa" id="XP_024085064.1"/>
    </source>
</evidence>
<dbReference type="CDD" id="cd12083">
    <property type="entry name" value="DD_cGKI"/>
    <property type="match status" value="1"/>
</dbReference>
<accession>A0A8I6SNU0</accession>
<dbReference type="AlphaFoldDB" id="A0A8I6SNU0"/>
<keyword evidence="1" id="KW-0175">Coiled coil</keyword>
<evidence type="ECO:0000256" key="1">
    <source>
        <dbReference type="SAM" id="Coils"/>
    </source>
</evidence>
<name>A0A8I6SNU0_CIMLE</name>
<dbReference type="KEGG" id="clec:112127839"/>
<organism evidence="2 3">
    <name type="scientific">Cimex lectularius</name>
    <name type="common">Bed bug</name>
    <name type="synonym">Acanthia lectularia</name>
    <dbReference type="NCBI Taxonomy" id="79782"/>
    <lineage>
        <taxon>Eukaryota</taxon>
        <taxon>Metazoa</taxon>
        <taxon>Ecdysozoa</taxon>
        <taxon>Arthropoda</taxon>
        <taxon>Hexapoda</taxon>
        <taxon>Insecta</taxon>
        <taxon>Pterygota</taxon>
        <taxon>Neoptera</taxon>
        <taxon>Paraneoptera</taxon>
        <taxon>Hemiptera</taxon>
        <taxon>Heteroptera</taxon>
        <taxon>Panheteroptera</taxon>
        <taxon>Cimicomorpha</taxon>
        <taxon>Cimicidae</taxon>
        <taxon>Cimex</taxon>
    </lineage>
</organism>
<dbReference type="Gene3D" id="1.20.5.490">
    <property type="entry name" value="Single helix bin"/>
    <property type="match status" value="1"/>
</dbReference>
<reference evidence="2" key="1">
    <citation type="submission" date="2022-01" db="UniProtKB">
        <authorList>
            <consortium name="EnsemblMetazoa"/>
        </authorList>
    </citation>
    <scope>IDENTIFICATION</scope>
</reference>
<dbReference type="RefSeq" id="XP_024085064.1">
    <property type="nucleotide sequence ID" value="XM_024229296.1"/>
</dbReference>
<dbReference type="Proteomes" id="UP000494040">
    <property type="component" value="Unassembled WGS sequence"/>
</dbReference>
<dbReference type="OrthoDB" id="6130192at2759"/>
<dbReference type="OMA" id="CFASHRL"/>
<dbReference type="EnsemblMetazoa" id="XM_024229296.1">
    <property type="protein sequence ID" value="XP_024085064.1"/>
    <property type="gene ID" value="LOC112127839"/>
</dbReference>
<feature type="coiled-coil region" evidence="1">
    <location>
        <begin position="47"/>
        <end position="81"/>
    </location>
</feature>
<keyword evidence="3" id="KW-1185">Reference proteome</keyword>